<accession>A0A9D1RYF4</accession>
<sequence>EPVAIAGAPEGFQATPGGTVLKFGEKAQVVSTNFAGHSFFWEVTATGTHDLPADAVALEQGGENVDHFVCMDWEMTYLGSSEATPPPNAILPDSLNYPATHLQAIAADGQLANNIAGAPGVECVQEGGTPLPENASELQVGFTYRNGTLSFVAPEATEEATEEAAEGAVEAGRSPEGLQWNYSFNEPNGDTIGEPNDWQNLQQLKEGAVRWYPT</sequence>
<dbReference type="EMBL" id="DXFZ01000076">
    <property type="protein sequence ID" value="HIW96062.1"/>
    <property type="molecule type" value="Genomic_DNA"/>
</dbReference>
<evidence type="ECO:0000313" key="2">
    <source>
        <dbReference type="Proteomes" id="UP000824189"/>
    </source>
</evidence>
<feature type="non-terminal residue" evidence="1">
    <location>
        <position position="1"/>
    </location>
</feature>
<reference evidence="1" key="2">
    <citation type="submission" date="2021-04" db="EMBL/GenBank/DDBJ databases">
        <authorList>
            <person name="Gilroy R."/>
        </authorList>
    </citation>
    <scope>NUCLEOTIDE SEQUENCE</scope>
    <source>
        <strain evidence="1">4376</strain>
    </source>
</reference>
<comment type="caution">
    <text evidence="1">The sequence shown here is derived from an EMBL/GenBank/DDBJ whole genome shotgun (WGS) entry which is preliminary data.</text>
</comment>
<dbReference type="AlphaFoldDB" id="A0A9D1RYF4"/>
<gene>
    <name evidence="1" type="ORF">H9867_06235</name>
</gene>
<evidence type="ECO:0000313" key="1">
    <source>
        <dbReference type="EMBL" id="HIW96062.1"/>
    </source>
</evidence>
<name>A0A9D1RYF4_9CORY</name>
<reference evidence="1" key="1">
    <citation type="journal article" date="2021" name="PeerJ">
        <title>Extensive microbial diversity within the chicken gut microbiome revealed by metagenomics and culture.</title>
        <authorList>
            <person name="Gilroy R."/>
            <person name="Ravi A."/>
            <person name="Getino M."/>
            <person name="Pursley I."/>
            <person name="Horton D.L."/>
            <person name="Alikhan N.F."/>
            <person name="Baker D."/>
            <person name="Gharbi K."/>
            <person name="Hall N."/>
            <person name="Watson M."/>
            <person name="Adriaenssens E.M."/>
            <person name="Foster-Nyarko E."/>
            <person name="Jarju S."/>
            <person name="Secka A."/>
            <person name="Antonio M."/>
            <person name="Oren A."/>
            <person name="Chaudhuri R.R."/>
            <person name="La Ragione R."/>
            <person name="Hildebrand F."/>
            <person name="Pallen M.J."/>
        </authorList>
    </citation>
    <scope>NUCLEOTIDE SEQUENCE</scope>
    <source>
        <strain evidence="1">4376</strain>
    </source>
</reference>
<organism evidence="1 2">
    <name type="scientific">Candidatus Corynebacterium gallistercoris</name>
    <dbReference type="NCBI Taxonomy" id="2838530"/>
    <lineage>
        <taxon>Bacteria</taxon>
        <taxon>Bacillati</taxon>
        <taxon>Actinomycetota</taxon>
        <taxon>Actinomycetes</taxon>
        <taxon>Mycobacteriales</taxon>
        <taxon>Corynebacteriaceae</taxon>
        <taxon>Corynebacterium</taxon>
    </lineage>
</organism>
<protein>
    <submittedName>
        <fullName evidence="1">Uncharacterized protein</fullName>
    </submittedName>
</protein>
<proteinExistence type="predicted"/>
<dbReference type="Proteomes" id="UP000824189">
    <property type="component" value="Unassembled WGS sequence"/>
</dbReference>